<gene>
    <name evidence="2" type="ORF">ACFO0D_18050</name>
</gene>
<name>A0ABV9IF38_9DEIO</name>
<evidence type="ECO:0000313" key="2">
    <source>
        <dbReference type="EMBL" id="MFC4640236.1"/>
    </source>
</evidence>
<feature type="signal peptide" evidence="1">
    <location>
        <begin position="1"/>
        <end position="17"/>
    </location>
</feature>
<evidence type="ECO:0000313" key="3">
    <source>
        <dbReference type="Proteomes" id="UP001595952"/>
    </source>
</evidence>
<dbReference type="EMBL" id="JBHSEI010000015">
    <property type="protein sequence ID" value="MFC4640236.1"/>
    <property type="molecule type" value="Genomic_DNA"/>
</dbReference>
<comment type="caution">
    <text evidence="2">The sequence shown here is derived from an EMBL/GenBank/DDBJ whole genome shotgun (WGS) entry which is preliminary data.</text>
</comment>
<keyword evidence="3" id="KW-1185">Reference proteome</keyword>
<dbReference type="Proteomes" id="UP001595952">
    <property type="component" value="Unassembled WGS sequence"/>
</dbReference>
<sequence length="199" mass="21267">MKRLLSLAALLTGLASAQTQTVFINGVALPSTPVQVGGVTYYQFKASDLQRVGALTAGGVKPKIEAVKGCVGDTLFNGVYTVQLLGTAKAGDRFGVILRVSNASKKTLSNFMMFSPSDVNAATAGGSATKMPNYDGPWLDDLLPGSNVTVRTFTGNLSKDQGFTRLLIRPDADAVKELKKERLPLARVYNMEFDLTCKK</sequence>
<dbReference type="RefSeq" id="WP_380063219.1">
    <property type="nucleotide sequence ID" value="NZ_JBHSEI010000015.1"/>
</dbReference>
<protein>
    <recommendedName>
        <fullName evidence="4">DUF4138 domain-containing protein</fullName>
    </recommendedName>
</protein>
<feature type="chain" id="PRO_5045573991" description="DUF4138 domain-containing protein" evidence="1">
    <location>
        <begin position="18"/>
        <end position="199"/>
    </location>
</feature>
<accession>A0ABV9IF38</accession>
<evidence type="ECO:0008006" key="4">
    <source>
        <dbReference type="Google" id="ProtNLM"/>
    </source>
</evidence>
<reference evidence="3" key="1">
    <citation type="journal article" date="2019" name="Int. J. Syst. Evol. Microbiol.">
        <title>The Global Catalogue of Microorganisms (GCM) 10K type strain sequencing project: providing services to taxonomists for standard genome sequencing and annotation.</title>
        <authorList>
            <consortium name="The Broad Institute Genomics Platform"/>
            <consortium name="The Broad Institute Genome Sequencing Center for Infectious Disease"/>
            <person name="Wu L."/>
            <person name="Ma J."/>
        </authorList>
    </citation>
    <scope>NUCLEOTIDE SEQUENCE [LARGE SCALE GENOMIC DNA]</scope>
    <source>
        <strain evidence="3">CCUG 55995</strain>
    </source>
</reference>
<keyword evidence="1" id="KW-0732">Signal</keyword>
<proteinExistence type="predicted"/>
<evidence type="ECO:0000256" key="1">
    <source>
        <dbReference type="SAM" id="SignalP"/>
    </source>
</evidence>
<organism evidence="2 3">
    <name type="scientific">Deinococcus hohokamensis</name>
    <dbReference type="NCBI Taxonomy" id="309883"/>
    <lineage>
        <taxon>Bacteria</taxon>
        <taxon>Thermotogati</taxon>
        <taxon>Deinococcota</taxon>
        <taxon>Deinococci</taxon>
        <taxon>Deinococcales</taxon>
        <taxon>Deinococcaceae</taxon>
        <taxon>Deinococcus</taxon>
    </lineage>
</organism>